<dbReference type="EMBL" id="RBKT01000001">
    <property type="protein sequence ID" value="RKR90464.1"/>
    <property type="molecule type" value="Genomic_DNA"/>
</dbReference>
<keyword evidence="6 12" id="KW-0418">Kinase</keyword>
<comment type="catalytic activity">
    <reaction evidence="1">
        <text>ATP + protein L-histidine = ADP + protein N-phospho-L-histidine.</text>
        <dbReference type="EC" id="2.7.13.3"/>
    </reaction>
</comment>
<accession>A0A495JQ06</accession>
<dbReference type="GO" id="GO:0046983">
    <property type="term" value="F:protein dimerization activity"/>
    <property type="evidence" value="ECO:0007669"/>
    <property type="project" value="InterPro"/>
</dbReference>
<dbReference type="SUPFAM" id="SSF55874">
    <property type="entry name" value="ATPase domain of HSP90 chaperone/DNA topoisomerase II/histidine kinase"/>
    <property type="match status" value="1"/>
</dbReference>
<dbReference type="OrthoDB" id="227596at2"/>
<evidence type="ECO:0000256" key="4">
    <source>
        <dbReference type="ARBA" id="ARBA00022679"/>
    </source>
</evidence>
<evidence type="ECO:0000256" key="8">
    <source>
        <dbReference type="ARBA" id="ARBA00023012"/>
    </source>
</evidence>
<dbReference type="AlphaFoldDB" id="A0A495JQ06"/>
<evidence type="ECO:0000256" key="6">
    <source>
        <dbReference type="ARBA" id="ARBA00022777"/>
    </source>
</evidence>
<reference evidence="12 13" key="1">
    <citation type="submission" date="2018-10" db="EMBL/GenBank/DDBJ databases">
        <title>Sequencing the genomes of 1000 actinobacteria strains.</title>
        <authorList>
            <person name="Klenk H.-P."/>
        </authorList>
    </citation>
    <scope>NUCLEOTIDE SEQUENCE [LARGE SCALE GENOMIC DNA]</scope>
    <source>
        <strain evidence="12 13">DSM 45175</strain>
    </source>
</reference>
<evidence type="ECO:0000256" key="7">
    <source>
        <dbReference type="ARBA" id="ARBA00022840"/>
    </source>
</evidence>
<dbReference type="PANTHER" id="PTHR24421:SF10">
    <property type="entry name" value="NITRATE_NITRITE SENSOR PROTEIN NARQ"/>
    <property type="match status" value="1"/>
</dbReference>
<feature type="domain" description="DUF7134" evidence="11">
    <location>
        <begin position="32"/>
        <end position="182"/>
    </location>
</feature>
<keyword evidence="3" id="KW-0597">Phosphoprotein</keyword>
<dbReference type="RefSeq" id="WP_121158730.1">
    <property type="nucleotide sequence ID" value="NZ_RBKT01000001.1"/>
</dbReference>
<dbReference type="InterPro" id="IPR011712">
    <property type="entry name" value="Sig_transdc_His_kin_sub3_dim/P"/>
</dbReference>
<feature type="transmembrane region" description="Helical" evidence="9">
    <location>
        <begin position="102"/>
        <end position="125"/>
    </location>
</feature>
<protein>
    <recommendedName>
        <fullName evidence="2">histidine kinase</fullName>
        <ecNumber evidence="2">2.7.13.3</ecNumber>
    </recommendedName>
</protein>
<dbReference type="CDD" id="cd16917">
    <property type="entry name" value="HATPase_UhpB-NarQ-NarX-like"/>
    <property type="match status" value="1"/>
</dbReference>
<evidence type="ECO:0000256" key="5">
    <source>
        <dbReference type="ARBA" id="ARBA00022741"/>
    </source>
</evidence>
<keyword evidence="8" id="KW-0902">Two-component regulatory system</keyword>
<keyword evidence="9" id="KW-1133">Transmembrane helix</keyword>
<keyword evidence="4" id="KW-0808">Transferase</keyword>
<keyword evidence="9" id="KW-0472">Membrane</keyword>
<comment type="caution">
    <text evidence="12">The sequence shown here is derived from an EMBL/GenBank/DDBJ whole genome shotgun (WGS) entry which is preliminary data.</text>
</comment>
<evidence type="ECO:0000313" key="13">
    <source>
        <dbReference type="Proteomes" id="UP000277671"/>
    </source>
</evidence>
<keyword evidence="7" id="KW-0067">ATP-binding</keyword>
<dbReference type="InterPro" id="IPR050482">
    <property type="entry name" value="Sensor_HK_TwoCompSys"/>
</dbReference>
<feature type="transmembrane region" description="Helical" evidence="9">
    <location>
        <begin position="35"/>
        <end position="52"/>
    </location>
</feature>
<dbReference type="GO" id="GO:0016020">
    <property type="term" value="C:membrane"/>
    <property type="evidence" value="ECO:0007669"/>
    <property type="project" value="InterPro"/>
</dbReference>
<keyword evidence="9" id="KW-0812">Transmembrane</keyword>
<feature type="transmembrane region" description="Helical" evidence="9">
    <location>
        <begin position="72"/>
        <end position="90"/>
    </location>
</feature>
<dbReference type="Gene3D" id="3.30.565.10">
    <property type="entry name" value="Histidine kinase-like ATPase, C-terminal domain"/>
    <property type="match status" value="1"/>
</dbReference>
<dbReference type="Pfam" id="PF07730">
    <property type="entry name" value="HisKA_3"/>
    <property type="match status" value="1"/>
</dbReference>
<keyword evidence="13" id="KW-1185">Reference proteome</keyword>
<sequence length="416" mass="45301">MTGIAASENAWLLPSALTAESDRAGRQPRRTTRDWIVDSLIFLIAFGFAVLVSWDLHQRDQPTPLGGTIPEWLLTLDGWFSALLCAVLWVRRRWPIQLAVAVLPLSLISAPSAMVVLILLFTVVVHRPFKVAAPVVGLHLLAALAFCWMRPDPTVSIRAAVALAITFTASVVLWGMVVRARRQLVVSLRERAHRAEAEQQLRVSQARHLERTRIAREMHDVLAHRISLLSLHAGALEFRPDAPSDEVARAAGVIRDNAHQALQDLREVIGVLREESAADGPERPQPTLADLSTLAEESRMAGMRVSVRERVERADAVPAGIGRSAYRIVQEGLTNARKHAFGAAVTVTVAGGPGTGLSVEVCNRWPVGQPPAQRIPGTGTGLVGLTERTNLAGGRLEHGRTESGDFRLAAWLPWSA</sequence>
<dbReference type="InterPro" id="IPR036890">
    <property type="entry name" value="HATPase_C_sf"/>
</dbReference>
<feature type="transmembrane region" description="Helical" evidence="9">
    <location>
        <begin position="155"/>
        <end position="177"/>
    </location>
</feature>
<evidence type="ECO:0000313" key="12">
    <source>
        <dbReference type="EMBL" id="RKR90464.1"/>
    </source>
</evidence>
<evidence type="ECO:0000259" key="10">
    <source>
        <dbReference type="Pfam" id="PF07730"/>
    </source>
</evidence>
<evidence type="ECO:0000256" key="3">
    <source>
        <dbReference type="ARBA" id="ARBA00022553"/>
    </source>
</evidence>
<evidence type="ECO:0000259" key="11">
    <source>
        <dbReference type="Pfam" id="PF23539"/>
    </source>
</evidence>
<dbReference type="Proteomes" id="UP000277671">
    <property type="component" value="Unassembled WGS sequence"/>
</dbReference>
<name>A0A495JQ06_9ACTN</name>
<evidence type="ECO:0000256" key="2">
    <source>
        <dbReference type="ARBA" id="ARBA00012438"/>
    </source>
</evidence>
<gene>
    <name evidence="12" type="ORF">BDK92_4837</name>
</gene>
<keyword evidence="5" id="KW-0547">Nucleotide-binding</keyword>
<dbReference type="InterPro" id="IPR055558">
    <property type="entry name" value="DUF7134"/>
</dbReference>
<feature type="transmembrane region" description="Helical" evidence="9">
    <location>
        <begin position="131"/>
        <end position="148"/>
    </location>
</feature>
<dbReference type="Pfam" id="PF23539">
    <property type="entry name" value="DUF7134"/>
    <property type="match status" value="1"/>
</dbReference>
<proteinExistence type="predicted"/>
<evidence type="ECO:0000256" key="9">
    <source>
        <dbReference type="SAM" id="Phobius"/>
    </source>
</evidence>
<dbReference type="PANTHER" id="PTHR24421">
    <property type="entry name" value="NITRATE/NITRITE SENSOR PROTEIN NARX-RELATED"/>
    <property type="match status" value="1"/>
</dbReference>
<dbReference type="GO" id="GO:0005524">
    <property type="term" value="F:ATP binding"/>
    <property type="evidence" value="ECO:0007669"/>
    <property type="project" value="UniProtKB-KW"/>
</dbReference>
<dbReference type="GO" id="GO:0000155">
    <property type="term" value="F:phosphorelay sensor kinase activity"/>
    <property type="evidence" value="ECO:0007669"/>
    <property type="project" value="InterPro"/>
</dbReference>
<evidence type="ECO:0000256" key="1">
    <source>
        <dbReference type="ARBA" id="ARBA00000085"/>
    </source>
</evidence>
<dbReference type="EC" id="2.7.13.3" evidence="2"/>
<dbReference type="Gene3D" id="1.20.5.1930">
    <property type="match status" value="1"/>
</dbReference>
<feature type="domain" description="Signal transduction histidine kinase subgroup 3 dimerisation and phosphoacceptor" evidence="10">
    <location>
        <begin position="210"/>
        <end position="275"/>
    </location>
</feature>
<organism evidence="12 13">
    <name type="scientific">Micromonospora pisi</name>
    <dbReference type="NCBI Taxonomy" id="589240"/>
    <lineage>
        <taxon>Bacteria</taxon>
        <taxon>Bacillati</taxon>
        <taxon>Actinomycetota</taxon>
        <taxon>Actinomycetes</taxon>
        <taxon>Micromonosporales</taxon>
        <taxon>Micromonosporaceae</taxon>
        <taxon>Micromonospora</taxon>
    </lineage>
</organism>